<organism evidence="2 3">
    <name type="scientific">Coemansia asiatica</name>
    <dbReference type="NCBI Taxonomy" id="1052880"/>
    <lineage>
        <taxon>Eukaryota</taxon>
        <taxon>Fungi</taxon>
        <taxon>Fungi incertae sedis</taxon>
        <taxon>Zoopagomycota</taxon>
        <taxon>Kickxellomycotina</taxon>
        <taxon>Kickxellomycetes</taxon>
        <taxon>Kickxellales</taxon>
        <taxon>Kickxellaceae</taxon>
        <taxon>Coemansia</taxon>
    </lineage>
</organism>
<accession>A0A9W8CI69</accession>
<feature type="compositionally biased region" description="Basic residues" evidence="1">
    <location>
        <begin position="35"/>
        <end position="50"/>
    </location>
</feature>
<evidence type="ECO:0000256" key="1">
    <source>
        <dbReference type="SAM" id="MobiDB-lite"/>
    </source>
</evidence>
<feature type="region of interest" description="Disordered" evidence="1">
    <location>
        <begin position="31"/>
        <end position="63"/>
    </location>
</feature>
<protein>
    <submittedName>
        <fullName evidence="2">Uncharacterized protein</fullName>
    </submittedName>
</protein>
<feature type="region of interest" description="Disordered" evidence="1">
    <location>
        <begin position="261"/>
        <end position="282"/>
    </location>
</feature>
<dbReference type="AlphaFoldDB" id="A0A9W8CI69"/>
<comment type="caution">
    <text evidence="2">The sequence shown here is derived from an EMBL/GenBank/DDBJ whole genome shotgun (WGS) entry which is preliminary data.</text>
</comment>
<dbReference type="Proteomes" id="UP001145021">
    <property type="component" value="Unassembled WGS sequence"/>
</dbReference>
<gene>
    <name evidence="2" type="ORF">LPJ64_005407</name>
</gene>
<proteinExistence type="predicted"/>
<reference evidence="2" key="1">
    <citation type="submission" date="2022-07" db="EMBL/GenBank/DDBJ databases">
        <title>Phylogenomic reconstructions and comparative analyses of Kickxellomycotina fungi.</title>
        <authorList>
            <person name="Reynolds N.K."/>
            <person name="Stajich J.E."/>
            <person name="Barry K."/>
            <person name="Grigoriev I.V."/>
            <person name="Crous P."/>
            <person name="Smith M.E."/>
        </authorList>
    </citation>
    <scope>NUCLEOTIDE SEQUENCE</scope>
    <source>
        <strain evidence="2">NBRC 105413</strain>
    </source>
</reference>
<dbReference type="EMBL" id="JANBOH010000341">
    <property type="protein sequence ID" value="KAJ1642769.1"/>
    <property type="molecule type" value="Genomic_DNA"/>
</dbReference>
<feature type="compositionally biased region" description="Basic and acidic residues" evidence="1">
    <location>
        <begin position="267"/>
        <end position="282"/>
    </location>
</feature>
<evidence type="ECO:0000313" key="3">
    <source>
        <dbReference type="Proteomes" id="UP001145021"/>
    </source>
</evidence>
<sequence length="282" mass="32189">MISLAIYSRCVPRVTCMKGLRLPSVPIACMSTTRSTKKPKPAKRKQRQKGTSKQSFSAKDESSGKLQDVERSLWRKQLVLDHFFIPGKYQKYFTGRLRKRERSRMEKQLQPAIDSDSTDLKRLSARSVTMDESVQAKKMEMMRSQILRILERYLASGNLPVRQLSLQYWEITDVLVSFNLKTAVCCYKVTANSVEDDVQPFQVRKIIRESTEYLNLVVNQELSKGASRGIGAPRAVRLKFTNSTSTTKLMEMMQAGVDAKAAFEQPTEQRGHDEDDAHAKKD</sequence>
<name>A0A9W8CI69_9FUNG</name>
<keyword evidence="3" id="KW-1185">Reference proteome</keyword>
<evidence type="ECO:0000313" key="2">
    <source>
        <dbReference type="EMBL" id="KAJ1642769.1"/>
    </source>
</evidence>